<sequence length="360" mass="40191">MPDQRRHLVSTLPVHPVKGTNRFGSLRGIGQSVNHHSRGGGRPLQIASSRRGSRALRLTPVSTTPHPKSPTITLDINIETETATIQQEKQDSSTWRKLVHRVESKLHLRKHISKDEQDEGFSNSGSSTVVDSHKLNERAIPGFRKTGTWLRDELDNAKLRRKKIFGRAPWNRKDSTATFTSVSSSLRDVLRGDTPPASPLMPCSTAYDNHRWMSNTFPGGEAVRVSTPPMDEDTADGRPRGFFSSLTPPEPEITSSQSCMPPTMVSYGSPKYNAHRMSIAVPSREWWEQKPQKPPRHADARPMARFEFDIPEHLPTSPMCPANVRHKSGGTGLCVYHGRRRALSTVRDGSQMRRNSASTS</sequence>
<evidence type="ECO:0000313" key="2">
    <source>
        <dbReference type="Proteomes" id="UP001143910"/>
    </source>
</evidence>
<dbReference type="EMBL" id="JANJQO010002557">
    <property type="protein sequence ID" value="KAJ2966641.1"/>
    <property type="molecule type" value="Genomic_DNA"/>
</dbReference>
<protein>
    <submittedName>
        <fullName evidence="1">Uncharacterized protein</fullName>
    </submittedName>
</protein>
<proteinExistence type="predicted"/>
<accession>A0ACC1MK42</accession>
<comment type="caution">
    <text evidence="1">The sequence shown here is derived from an EMBL/GenBank/DDBJ whole genome shotgun (WGS) entry which is preliminary data.</text>
</comment>
<organism evidence="1 2">
    <name type="scientific">Zarea fungicola</name>
    <dbReference type="NCBI Taxonomy" id="93591"/>
    <lineage>
        <taxon>Eukaryota</taxon>
        <taxon>Fungi</taxon>
        <taxon>Dikarya</taxon>
        <taxon>Ascomycota</taxon>
        <taxon>Pezizomycotina</taxon>
        <taxon>Sordariomycetes</taxon>
        <taxon>Hypocreomycetidae</taxon>
        <taxon>Hypocreales</taxon>
        <taxon>Cordycipitaceae</taxon>
        <taxon>Zarea</taxon>
    </lineage>
</organism>
<evidence type="ECO:0000313" key="1">
    <source>
        <dbReference type="EMBL" id="KAJ2966641.1"/>
    </source>
</evidence>
<keyword evidence="2" id="KW-1185">Reference proteome</keyword>
<dbReference type="Proteomes" id="UP001143910">
    <property type="component" value="Unassembled WGS sequence"/>
</dbReference>
<gene>
    <name evidence="1" type="ORF">NQ176_g10052</name>
</gene>
<name>A0ACC1MK42_9HYPO</name>
<reference evidence="1" key="1">
    <citation type="submission" date="2022-08" db="EMBL/GenBank/DDBJ databases">
        <title>Genome Sequence of Lecanicillium fungicola.</title>
        <authorList>
            <person name="Buettner E."/>
        </authorList>
    </citation>
    <scope>NUCLEOTIDE SEQUENCE</scope>
    <source>
        <strain evidence="1">Babe33</strain>
    </source>
</reference>